<evidence type="ECO:0000259" key="9">
    <source>
        <dbReference type="PROSITE" id="PS51755"/>
    </source>
</evidence>
<dbReference type="CDD" id="cd17574">
    <property type="entry name" value="REC_OmpR"/>
    <property type="match status" value="1"/>
</dbReference>
<keyword evidence="5" id="KW-0804">Transcription</keyword>
<feature type="DNA-binding region" description="OmpR/PhoB-type" evidence="7">
    <location>
        <begin position="132"/>
        <end position="231"/>
    </location>
</feature>
<dbReference type="EMBL" id="CP015519">
    <property type="protein sequence ID" value="APG27629.1"/>
    <property type="molecule type" value="Genomic_DNA"/>
</dbReference>
<accession>A0A1L3GNW3</accession>
<dbReference type="Gene3D" id="1.10.10.10">
    <property type="entry name" value="Winged helix-like DNA-binding domain superfamily/Winged helix DNA-binding domain"/>
    <property type="match status" value="1"/>
</dbReference>
<feature type="domain" description="Response regulatory" evidence="8">
    <location>
        <begin position="5"/>
        <end position="119"/>
    </location>
</feature>
<feature type="modified residue" description="4-aspartylphosphate" evidence="6">
    <location>
        <position position="54"/>
    </location>
</feature>
<evidence type="ECO:0000313" key="10">
    <source>
        <dbReference type="EMBL" id="APG27629.1"/>
    </source>
</evidence>
<dbReference type="SMART" id="SM00862">
    <property type="entry name" value="Trans_reg_C"/>
    <property type="match status" value="1"/>
</dbReference>
<organism evidence="10 11">
    <name type="scientific">Syntrophotalea acetylenivorans</name>
    <dbReference type="NCBI Taxonomy" id="1842532"/>
    <lineage>
        <taxon>Bacteria</taxon>
        <taxon>Pseudomonadati</taxon>
        <taxon>Thermodesulfobacteriota</taxon>
        <taxon>Desulfuromonadia</taxon>
        <taxon>Desulfuromonadales</taxon>
        <taxon>Syntrophotaleaceae</taxon>
        <taxon>Syntrophotalea</taxon>
    </lineage>
</organism>
<evidence type="ECO:0000256" key="7">
    <source>
        <dbReference type="PROSITE-ProRule" id="PRU01091"/>
    </source>
</evidence>
<dbReference type="SUPFAM" id="SSF46894">
    <property type="entry name" value="C-terminal effector domain of the bipartite response regulators"/>
    <property type="match status" value="1"/>
</dbReference>
<dbReference type="Gene3D" id="6.10.250.690">
    <property type="match status" value="1"/>
</dbReference>
<keyword evidence="4 7" id="KW-0238">DNA-binding</keyword>
<dbReference type="RefSeq" id="WP_072283594.1">
    <property type="nucleotide sequence ID" value="NZ_CP015519.1"/>
</dbReference>
<dbReference type="Pfam" id="PF00486">
    <property type="entry name" value="Trans_reg_C"/>
    <property type="match status" value="1"/>
</dbReference>
<protein>
    <submittedName>
        <fullName evidence="10">DNA-binding response regulator</fullName>
    </submittedName>
</protein>
<evidence type="ECO:0000256" key="1">
    <source>
        <dbReference type="ARBA" id="ARBA00022553"/>
    </source>
</evidence>
<dbReference type="OrthoDB" id="9793321at2"/>
<evidence type="ECO:0000256" key="2">
    <source>
        <dbReference type="ARBA" id="ARBA00023012"/>
    </source>
</evidence>
<evidence type="ECO:0000256" key="4">
    <source>
        <dbReference type="ARBA" id="ARBA00023125"/>
    </source>
</evidence>
<dbReference type="AlphaFoldDB" id="A0A1L3GNW3"/>
<dbReference type="STRING" id="1842532.A7E78_07125"/>
<name>A0A1L3GNW3_9BACT</name>
<dbReference type="PROSITE" id="PS51755">
    <property type="entry name" value="OMPR_PHOB"/>
    <property type="match status" value="1"/>
</dbReference>
<keyword evidence="11" id="KW-1185">Reference proteome</keyword>
<dbReference type="InterPro" id="IPR016032">
    <property type="entry name" value="Sig_transdc_resp-reg_C-effctor"/>
</dbReference>
<dbReference type="Gene3D" id="3.40.50.2300">
    <property type="match status" value="1"/>
</dbReference>
<proteinExistence type="predicted"/>
<evidence type="ECO:0000313" key="11">
    <source>
        <dbReference type="Proteomes" id="UP000182517"/>
    </source>
</evidence>
<dbReference type="PANTHER" id="PTHR48111:SF21">
    <property type="entry name" value="DNA-BINDING DUAL MASTER TRANSCRIPTIONAL REGULATOR RPAA"/>
    <property type="match status" value="1"/>
</dbReference>
<dbReference type="PROSITE" id="PS50110">
    <property type="entry name" value="RESPONSE_REGULATORY"/>
    <property type="match status" value="1"/>
</dbReference>
<dbReference type="GO" id="GO:0000976">
    <property type="term" value="F:transcription cis-regulatory region binding"/>
    <property type="evidence" value="ECO:0007669"/>
    <property type="project" value="TreeGrafter"/>
</dbReference>
<dbReference type="SUPFAM" id="SSF52172">
    <property type="entry name" value="CheY-like"/>
    <property type="match status" value="1"/>
</dbReference>
<dbReference type="PANTHER" id="PTHR48111">
    <property type="entry name" value="REGULATOR OF RPOS"/>
    <property type="match status" value="1"/>
</dbReference>
<keyword evidence="3" id="KW-0805">Transcription regulation</keyword>
<feature type="domain" description="OmpR/PhoB-type" evidence="9">
    <location>
        <begin position="132"/>
        <end position="231"/>
    </location>
</feature>
<dbReference type="GO" id="GO:0000156">
    <property type="term" value="F:phosphorelay response regulator activity"/>
    <property type="evidence" value="ECO:0007669"/>
    <property type="project" value="TreeGrafter"/>
</dbReference>
<dbReference type="GO" id="GO:0005829">
    <property type="term" value="C:cytosol"/>
    <property type="evidence" value="ECO:0007669"/>
    <property type="project" value="TreeGrafter"/>
</dbReference>
<evidence type="ECO:0000256" key="5">
    <source>
        <dbReference type="ARBA" id="ARBA00023163"/>
    </source>
</evidence>
<sequence length="235" mass="27216">MTEPYILLVEDELHIAQGLKFNLEMEGFAVQHVTTGEQALAKKPWIGCCLVILDRMLPGIDGLQVCRSIRQNNDQLPILMLTAMSKEQDRIAGLTEGADDYLTKPFSLEEFLLRVKGILRRAGWYRQKAAAEKCYSFAENHVYLQQQRAVTNNKEITLTELETRMLQVFFEHEGEVLSRAKLLESVWGVTPDTETRTLDNFIVRLRKYFEKRPSHPQHFVTVRGKGYRFQRQAKN</sequence>
<dbReference type="Proteomes" id="UP000182517">
    <property type="component" value="Chromosome"/>
</dbReference>
<dbReference type="SMART" id="SM00448">
    <property type="entry name" value="REC"/>
    <property type="match status" value="1"/>
</dbReference>
<dbReference type="InterPro" id="IPR036388">
    <property type="entry name" value="WH-like_DNA-bd_sf"/>
</dbReference>
<dbReference type="InterPro" id="IPR001789">
    <property type="entry name" value="Sig_transdc_resp-reg_receiver"/>
</dbReference>
<dbReference type="GO" id="GO:0006355">
    <property type="term" value="P:regulation of DNA-templated transcription"/>
    <property type="evidence" value="ECO:0007669"/>
    <property type="project" value="InterPro"/>
</dbReference>
<reference evidence="10 11" key="1">
    <citation type="journal article" date="2017" name="Genome Announc.">
        <title>Complete Genome Sequences of Two Acetylene-Fermenting Pelobacter acetylenicus Strains.</title>
        <authorList>
            <person name="Sutton J.M."/>
            <person name="Baesman S.M."/>
            <person name="Fierst J.L."/>
            <person name="Poret-Peterson A.T."/>
            <person name="Oremland R.S."/>
            <person name="Dunlap D.S."/>
            <person name="Akob D.M."/>
        </authorList>
    </citation>
    <scope>NUCLEOTIDE SEQUENCE [LARGE SCALE GENOMIC DNA]</scope>
    <source>
        <strain evidence="10 11">SFB93</strain>
    </source>
</reference>
<keyword evidence="1 6" id="KW-0597">Phosphoprotein</keyword>
<keyword evidence="2" id="KW-0902">Two-component regulatory system</keyword>
<dbReference type="Pfam" id="PF00072">
    <property type="entry name" value="Response_reg"/>
    <property type="match status" value="1"/>
</dbReference>
<dbReference type="KEGG" id="pef:A7E78_07125"/>
<evidence type="ECO:0000259" key="8">
    <source>
        <dbReference type="PROSITE" id="PS50110"/>
    </source>
</evidence>
<dbReference type="InterPro" id="IPR039420">
    <property type="entry name" value="WalR-like"/>
</dbReference>
<dbReference type="CDD" id="cd00383">
    <property type="entry name" value="trans_reg_C"/>
    <property type="match status" value="1"/>
</dbReference>
<dbReference type="GO" id="GO:0032993">
    <property type="term" value="C:protein-DNA complex"/>
    <property type="evidence" value="ECO:0007669"/>
    <property type="project" value="TreeGrafter"/>
</dbReference>
<gene>
    <name evidence="10" type="ORF">A7E78_07125</name>
</gene>
<evidence type="ECO:0000256" key="6">
    <source>
        <dbReference type="PROSITE-ProRule" id="PRU00169"/>
    </source>
</evidence>
<dbReference type="InterPro" id="IPR011006">
    <property type="entry name" value="CheY-like_superfamily"/>
</dbReference>
<evidence type="ECO:0000256" key="3">
    <source>
        <dbReference type="ARBA" id="ARBA00023015"/>
    </source>
</evidence>
<dbReference type="InterPro" id="IPR001867">
    <property type="entry name" value="OmpR/PhoB-type_DNA-bd"/>
</dbReference>